<dbReference type="eggNOG" id="KOG1176">
    <property type="taxonomic scope" value="Eukaryota"/>
</dbReference>
<protein>
    <submittedName>
        <fullName evidence="5">Putative acyl-CoA synthetase</fullName>
    </submittedName>
</protein>
<evidence type="ECO:0000313" key="6">
    <source>
        <dbReference type="Proteomes" id="UP000054988"/>
    </source>
</evidence>
<dbReference type="Proteomes" id="UP000054988">
    <property type="component" value="Unassembled WGS sequence"/>
</dbReference>
<feature type="domain" description="Hypervirulence associated protein TUDOR" evidence="3">
    <location>
        <begin position="18"/>
        <end position="49"/>
    </location>
</feature>
<dbReference type="InterPro" id="IPR020845">
    <property type="entry name" value="AMP-binding_CS"/>
</dbReference>
<evidence type="ECO:0000259" key="4">
    <source>
        <dbReference type="Pfam" id="PF13193"/>
    </source>
</evidence>
<accession>A0A0W0FD08</accession>
<comment type="caution">
    <text evidence="5">The sequence shown here is derived from an EMBL/GenBank/DDBJ whole genome shotgun (WGS) entry which is preliminary data.</text>
</comment>
<dbReference type="InterPro" id="IPR025110">
    <property type="entry name" value="AMP-bd_C"/>
</dbReference>
<feature type="domain" description="AMP-dependent synthetase/ligase" evidence="2">
    <location>
        <begin position="111"/>
        <end position="505"/>
    </location>
</feature>
<dbReference type="Pfam" id="PF13193">
    <property type="entry name" value="AMP-binding_C"/>
    <property type="match status" value="1"/>
</dbReference>
<dbReference type="PROSITE" id="PS00455">
    <property type="entry name" value="AMP_BINDING"/>
    <property type="match status" value="1"/>
</dbReference>
<dbReference type="Pfam" id="PF00501">
    <property type="entry name" value="AMP-binding"/>
    <property type="match status" value="1"/>
</dbReference>
<name>A0A0W0FD08_MONRR</name>
<feature type="domain" description="AMP-binding enzyme C-terminal" evidence="4">
    <location>
        <begin position="565"/>
        <end position="632"/>
    </location>
</feature>
<keyword evidence="1" id="KW-1133">Transmembrane helix</keyword>
<dbReference type="Gene3D" id="3.30.300.30">
    <property type="match status" value="1"/>
</dbReference>
<proteinExistence type="predicted"/>
<evidence type="ECO:0000313" key="5">
    <source>
        <dbReference type="EMBL" id="KTB34182.1"/>
    </source>
</evidence>
<dbReference type="SUPFAM" id="SSF56801">
    <property type="entry name" value="Acetyl-CoA synthetase-like"/>
    <property type="match status" value="1"/>
</dbReference>
<dbReference type="InterPro" id="IPR000873">
    <property type="entry name" value="AMP-dep_synth/lig_dom"/>
</dbReference>
<dbReference type="PANTHER" id="PTHR24096:SF422">
    <property type="entry name" value="BCDNA.GH02901"/>
    <property type="match status" value="1"/>
</dbReference>
<dbReference type="InterPro" id="IPR045851">
    <property type="entry name" value="AMP-bd_C_sf"/>
</dbReference>
<evidence type="ECO:0000256" key="1">
    <source>
        <dbReference type="SAM" id="Phobius"/>
    </source>
</evidence>
<dbReference type="InterPro" id="IPR042099">
    <property type="entry name" value="ANL_N_sf"/>
</dbReference>
<keyword evidence="1" id="KW-0812">Transmembrane</keyword>
<dbReference type="Pfam" id="PF11160">
    <property type="entry name" value="Hva1_TUDOR"/>
    <property type="match status" value="1"/>
</dbReference>
<dbReference type="InterPro" id="IPR021331">
    <property type="entry name" value="Hva1_TUDOR"/>
</dbReference>
<dbReference type="PANTHER" id="PTHR24096">
    <property type="entry name" value="LONG-CHAIN-FATTY-ACID--COA LIGASE"/>
    <property type="match status" value="1"/>
</dbReference>
<keyword evidence="1" id="KW-0472">Membrane</keyword>
<sequence>MTRNNTVTDKSGREIAEGDTVMTRFRGGKREGQVEEIVMTQTQAKEAGVKNPRKVLDISFWFAAPLLVFGVSSSTMTIFQNNEPLPPIPDDLSITQFFLDYPPRHEREVPWLIDDTTGRPVTLSEIRNRTTALSNGLASKFSIGYDDVVLIFSRNHIDYPIVTWATLKAGGIVSGANPAFTRDELVYQLKSSKANLIIANPESLNVAISAARAVGIPSERIVLFDAPDSQSQPSNASKFPTVEDLVQLGLRNPNSFKEPKIDPKTKLAYLTYSSGTTGRPKAVAIRHISLIANTIQMATHSKVGKNYTTWDEQRYRPGDVGIVVLPLFHSYGMMINLHFMLYYGMTVVVIPKFNFVEMLKSIIRYRINHLVLVPPQAVLLCKHPAVKDYDLRSVVRTIMVGAAPLSKEINEQLFELFPDAHIGQGYGMTEISTSISLWSIENKRGVSGSAGKLIPGVKGIGSIAACFGLQLIIRVARIVKPDGSLAGFNEPGELIIYSPSNSLRYHNNEQATKDTFIDGWVKTGDEAKIDENLELFILDRIKEIMKVRGFQVAPAELEGCILDHPDVTGGEVPLAFVVPTASTAARMKNDPAAAHDIKASIMKHVADNKVAYKQLAGGVEFIDAIPKNPSGKLLRRVLREMAKEIRQRTRSKL</sequence>
<evidence type="ECO:0000259" key="3">
    <source>
        <dbReference type="Pfam" id="PF11160"/>
    </source>
</evidence>
<dbReference type="GO" id="GO:0016405">
    <property type="term" value="F:CoA-ligase activity"/>
    <property type="evidence" value="ECO:0007669"/>
    <property type="project" value="TreeGrafter"/>
</dbReference>
<dbReference type="AlphaFoldDB" id="A0A0W0FD08"/>
<feature type="transmembrane region" description="Helical" evidence="1">
    <location>
        <begin position="60"/>
        <end position="79"/>
    </location>
</feature>
<dbReference type="Gene3D" id="2.30.30.1060">
    <property type="match status" value="1"/>
</dbReference>
<dbReference type="Gene3D" id="3.40.50.12780">
    <property type="entry name" value="N-terminal domain of ligase-like"/>
    <property type="match status" value="1"/>
</dbReference>
<dbReference type="EMBL" id="LATX01002111">
    <property type="protein sequence ID" value="KTB34182.1"/>
    <property type="molecule type" value="Genomic_DNA"/>
</dbReference>
<organism evidence="5 6">
    <name type="scientific">Moniliophthora roreri</name>
    <name type="common">Frosty pod rot fungus</name>
    <name type="synonym">Monilia roreri</name>
    <dbReference type="NCBI Taxonomy" id="221103"/>
    <lineage>
        <taxon>Eukaryota</taxon>
        <taxon>Fungi</taxon>
        <taxon>Dikarya</taxon>
        <taxon>Basidiomycota</taxon>
        <taxon>Agaricomycotina</taxon>
        <taxon>Agaricomycetes</taxon>
        <taxon>Agaricomycetidae</taxon>
        <taxon>Agaricales</taxon>
        <taxon>Marasmiineae</taxon>
        <taxon>Marasmiaceae</taxon>
        <taxon>Moniliophthora</taxon>
    </lineage>
</organism>
<gene>
    <name evidence="5" type="ORF">WG66_13228</name>
</gene>
<reference evidence="5 6" key="1">
    <citation type="submission" date="2015-12" db="EMBL/GenBank/DDBJ databases">
        <title>Draft genome sequence of Moniliophthora roreri, the causal agent of frosty pod rot of cacao.</title>
        <authorList>
            <person name="Aime M.C."/>
            <person name="Diaz-Valderrama J.R."/>
            <person name="Kijpornyongpan T."/>
            <person name="Phillips-Mora W."/>
        </authorList>
    </citation>
    <scope>NUCLEOTIDE SEQUENCE [LARGE SCALE GENOMIC DNA]</scope>
    <source>
        <strain evidence="5 6">MCA 2952</strain>
    </source>
</reference>
<evidence type="ECO:0000259" key="2">
    <source>
        <dbReference type="Pfam" id="PF00501"/>
    </source>
</evidence>